<feature type="domain" description="HTH cro/C1-type" evidence="3">
    <location>
        <begin position="6"/>
        <end position="59"/>
    </location>
</feature>
<accession>A0A0J6CUR7</accession>
<keyword evidence="2" id="KW-0802">TPR repeat</keyword>
<evidence type="ECO:0000313" key="5">
    <source>
        <dbReference type="Proteomes" id="UP000035996"/>
    </source>
</evidence>
<dbReference type="SUPFAM" id="SSF48452">
    <property type="entry name" value="TPR-like"/>
    <property type="match status" value="1"/>
</dbReference>
<dbReference type="PROSITE" id="PS50943">
    <property type="entry name" value="HTH_CROC1"/>
    <property type="match status" value="1"/>
</dbReference>
<keyword evidence="5" id="KW-1185">Reference proteome</keyword>
<dbReference type="PANTHER" id="PTHR46797:SF1">
    <property type="entry name" value="METHYLPHOSPHONATE SYNTHASE"/>
    <property type="match status" value="1"/>
</dbReference>
<dbReference type="GO" id="GO:0003677">
    <property type="term" value="F:DNA binding"/>
    <property type="evidence" value="ECO:0007669"/>
    <property type="project" value="UniProtKB-KW"/>
</dbReference>
<dbReference type="RefSeq" id="WP_048311654.1">
    <property type="nucleotide sequence ID" value="NZ_CP119526.1"/>
</dbReference>
<reference evidence="4" key="1">
    <citation type="submission" date="2015-06" db="EMBL/GenBank/DDBJ databases">
        <authorList>
            <person name="Liu B."/>
            <person name="Wang J."/>
            <person name="Zhu Y."/>
            <person name="Liu G."/>
            <person name="Chen Q."/>
            <person name="Zheng C."/>
            <person name="Che J."/>
            <person name="Ge C."/>
            <person name="Shi H."/>
            <person name="Pan Z."/>
            <person name="Liu X."/>
        </authorList>
    </citation>
    <scope>NUCLEOTIDE SEQUENCE [LARGE SCALE GENOMIC DNA]</scope>
    <source>
        <strain evidence="4">DSM 16346</strain>
    </source>
</reference>
<dbReference type="PROSITE" id="PS50005">
    <property type="entry name" value="TPR"/>
    <property type="match status" value="1"/>
</dbReference>
<dbReference type="InterPro" id="IPR011990">
    <property type="entry name" value="TPR-like_helical_dom_sf"/>
</dbReference>
<dbReference type="GO" id="GO:0005829">
    <property type="term" value="C:cytosol"/>
    <property type="evidence" value="ECO:0007669"/>
    <property type="project" value="TreeGrafter"/>
</dbReference>
<gene>
    <name evidence="4" type="ORF">AB986_13585</name>
</gene>
<evidence type="ECO:0000256" key="2">
    <source>
        <dbReference type="PROSITE-ProRule" id="PRU00339"/>
    </source>
</evidence>
<name>A0A0J6CUR7_9BACL</name>
<dbReference type="Pfam" id="PF18801">
    <property type="entry name" value="RapH_N"/>
    <property type="match status" value="1"/>
</dbReference>
<dbReference type="Gene3D" id="1.25.40.10">
    <property type="entry name" value="Tetratricopeptide repeat domain"/>
    <property type="match status" value="1"/>
</dbReference>
<dbReference type="InterPro" id="IPR001387">
    <property type="entry name" value="Cro/C1-type_HTH"/>
</dbReference>
<dbReference type="Proteomes" id="UP000035996">
    <property type="component" value="Unassembled WGS sequence"/>
</dbReference>
<dbReference type="Pfam" id="PF13424">
    <property type="entry name" value="TPR_12"/>
    <property type="match status" value="1"/>
</dbReference>
<evidence type="ECO:0000313" key="4">
    <source>
        <dbReference type="EMBL" id="KMM36938.1"/>
    </source>
</evidence>
<evidence type="ECO:0000256" key="1">
    <source>
        <dbReference type="ARBA" id="ARBA00023125"/>
    </source>
</evidence>
<feature type="repeat" description="TPR" evidence="2">
    <location>
        <begin position="268"/>
        <end position="301"/>
    </location>
</feature>
<dbReference type="OrthoDB" id="1150409at2"/>
<dbReference type="EMBL" id="LELK01000004">
    <property type="protein sequence ID" value="KMM36938.1"/>
    <property type="molecule type" value="Genomic_DNA"/>
</dbReference>
<dbReference type="SUPFAM" id="SSF47413">
    <property type="entry name" value="lambda repressor-like DNA-binding domains"/>
    <property type="match status" value="1"/>
</dbReference>
<protein>
    <recommendedName>
        <fullName evidence="3">HTH cro/C1-type domain-containing protein</fullName>
    </recommendedName>
</protein>
<dbReference type="PANTHER" id="PTHR46797">
    <property type="entry name" value="HTH-TYPE TRANSCRIPTIONAL REGULATOR"/>
    <property type="match status" value="1"/>
</dbReference>
<comment type="caution">
    <text evidence="4">The sequence shown here is derived from an EMBL/GenBank/DDBJ whole genome shotgun (WGS) entry which is preliminary data.</text>
</comment>
<organism evidence="4 5">
    <name type="scientific">Guptibacillus hwajinpoensis</name>
    <dbReference type="NCBI Taxonomy" id="208199"/>
    <lineage>
        <taxon>Bacteria</taxon>
        <taxon>Bacillati</taxon>
        <taxon>Bacillota</taxon>
        <taxon>Bacilli</taxon>
        <taxon>Bacillales</taxon>
        <taxon>Guptibacillaceae</taxon>
        <taxon>Guptibacillus</taxon>
    </lineage>
</organism>
<sequence>MIGAKIRYFRQMKGITQEQLASGICSIPYLSKIEHGLAQPSEELVEHLCNELGVSLDQVDDEDKMKRLHNDLDAWYKEMRLRNFDEVTSFKKRIEEEIEGVEDPDMLTKYLLLTFRYHILFRETDKANDILERLYHVQERLSEDLEYFYFYFLGLYYYQNRKFREAGEKYKKANKLLTSMKSNNAEWAEFYYQQALVHNRLSQITLSNNLATKCLDLFNKEYNFKRAADTEILLGVNNRVILNYGEAEHHFQNALKYAESFNDKRLKSIIYHDLGYVYSCQNESEIALDYYQSGLQNNEDHEIEDRAKTVYLIASEYLKINDLELAKYWIEEGMRIVKKTEFLEYIYHYNVLELKLSNSEDEHTESSLRDAVDYFENKNYWNYVSEYGEMLADYYFNSSQYKNSSFYFKLANDARKKIMN</sequence>
<dbReference type="SMART" id="SM00530">
    <property type="entry name" value="HTH_XRE"/>
    <property type="match status" value="1"/>
</dbReference>
<dbReference type="Pfam" id="PF01381">
    <property type="entry name" value="HTH_3"/>
    <property type="match status" value="1"/>
</dbReference>
<keyword evidence="1" id="KW-0238">DNA-binding</keyword>
<dbReference type="AlphaFoldDB" id="A0A0J6CUR7"/>
<proteinExistence type="predicted"/>
<dbReference type="InterPro" id="IPR010982">
    <property type="entry name" value="Lambda_DNA-bd_dom_sf"/>
</dbReference>
<dbReference type="SMART" id="SM00028">
    <property type="entry name" value="TPR"/>
    <property type="match status" value="5"/>
</dbReference>
<dbReference type="InterPro" id="IPR050807">
    <property type="entry name" value="TransReg_Diox_bact_type"/>
</dbReference>
<dbReference type="GO" id="GO:0003700">
    <property type="term" value="F:DNA-binding transcription factor activity"/>
    <property type="evidence" value="ECO:0007669"/>
    <property type="project" value="TreeGrafter"/>
</dbReference>
<dbReference type="InterPro" id="IPR019734">
    <property type="entry name" value="TPR_rpt"/>
</dbReference>
<dbReference type="STRING" id="157733.AB986_13585"/>
<evidence type="ECO:0000259" key="3">
    <source>
        <dbReference type="PROSITE" id="PS50943"/>
    </source>
</evidence>
<dbReference type="Gene3D" id="1.10.260.40">
    <property type="entry name" value="lambda repressor-like DNA-binding domains"/>
    <property type="match status" value="1"/>
</dbReference>
<dbReference type="CDD" id="cd00093">
    <property type="entry name" value="HTH_XRE"/>
    <property type="match status" value="1"/>
</dbReference>